<reference evidence="1 2" key="1">
    <citation type="submission" date="2021-07" db="EMBL/GenBank/DDBJ databases">
        <title>Genome data of Colletotrichum spaethianum.</title>
        <authorList>
            <person name="Utami Y.D."/>
            <person name="Hiruma K."/>
        </authorList>
    </citation>
    <scope>NUCLEOTIDE SEQUENCE [LARGE SCALE GENOMIC DNA]</scope>
    <source>
        <strain evidence="1 2">MAFF 242679</strain>
    </source>
</reference>
<gene>
    <name evidence="1" type="ORF">ColLi_10894</name>
</gene>
<evidence type="ECO:0000313" key="2">
    <source>
        <dbReference type="Proteomes" id="UP001055172"/>
    </source>
</evidence>
<dbReference type="Proteomes" id="UP001055172">
    <property type="component" value="Unassembled WGS sequence"/>
</dbReference>
<accession>A0AA37GX91</accession>
<dbReference type="EMBL" id="BPPX01000030">
    <property type="protein sequence ID" value="GJC88056.1"/>
    <property type="molecule type" value="Genomic_DNA"/>
</dbReference>
<proteinExistence type="predicted"/>
<name>A0AA37GX91_9PEZI</name>
<dbReference type="AlphaFoldDB" id="A0AA37GX91"/>
<evidence type="ECO:0000313" key="1">
    <source>
        <dbReference type="EMBL" id="GJC88056.1"/>
    </source>
</evidence>
<comment type="caution">
    <text evidence="1">The sequence shown here is derived from an EMBL/GenBank/DDBJ whole genome shotgun (WGS) entry which is preliminary data.</text>
</comment>
<organism evidence="1 2">
    <name type="scientific">Colletotrichum liriopes</name>
    <dbReference type="NCBI Taxonomy" id="708192"/>
    <lineage>
        <taxon>Eukaryota</taxon>
        <taxon>Fungi</taxon>
        <taxon>Dikarya</taxon>
        <taxon>Ascomycota</taxon>
        <taxon>Pezizomycotina</taxon>
        <taxon>Sordariomycetes</taxon>
        <taxon>Hypocreomycetidae</taxon>
        <taxon>Glomerellales</taxon>
        <taxon>Glomerellaceae</taxon>
        <taxon>Colletotrichum</taxon>
        <taxon>Colletotrichum spaethianum species complex</taxon>
    </lineage>
</organism>
<sequence length="127" mass="13914">MASIVCHELLQPIDGEDDAGDFGNIKQLIRDCRTISKARDVAKSHLPFVVAVPRDQLIKVVAQTGMFRSIHDDHDSSDFRLRVKATKNTVSVSDLGYCFSKSLKGFTEALDPSDRQEAAASKPAAPQ</sequence>
<protein>
    <submittedName>
        <fullName evidence="1">Uncharacterized protein</fullName>
    </submittedName>
</protein>
<keyword evidence="2" id="KW-1185">Reference proteome</keyword>